<feature type="transmembrane region" description="Helical" evidence="2">
    <location>
        <begin position="107"/>
        <end position="127"/>
    </location>
</feature>
<dbReference type="KEGG" id="tmn:UCRPA7_7056"/>
<feature type="compositionally biased region" description="Basic and acidic residues" evidence="1">
    <location>
        <begin position="323"/>
        <end position="336"/>
    </location>
</feature>
<dbReference type="AlphaFoldDB" id="R8BEA7"/>
<dbReference type="PANTHER" id="PTHR37577">
    <property type="entry name" value="INTEGRAL MEMBRANE PROTEIN"/>
    <property type="match status" value="1"/>
</dbReference>
<reference evidence="4" key="1">
    <citation type="journal article" date="2013" name="Genome Announc.">
        <title>Draft genome sequence of the ascomycete Phaeoacremonium aleophilum strain UCR-PA7, a causal agent of the esca disease complex in grapevines.</title>
        <authorList>
            <person name="Blanco-Ulate B."/>
            <person name="Rolshausen P."/>
            <person name="Cantu D."/>
        </authorList>
    </citation>
    <scope>NUCLEOTIDE SEQUENCE [LARGE SCALE GENOMIC DNA]</scope>
    <source>
        <strain evidence="4">UCR-PA7</strain>
    </source>
</reference>
<keyword evidence="4" id="KW-1185">Reference proteome</keyword>
<dbReference type="EMBL" id="KB933264">
    <property type="protein sequence ID" value="EON97641.1"/>
    <property type="molecule type" value="Genomic_DNA"/>
</dbReference>
<dbReference type="GeneID" id="19327778"/>
<feature type="transmembrane region" description="Helical" evidence="2">
    <location>
        <begin position="14"/>
        <end position="39"/>
    </location>
</feature>
<dbReference type="OrthoDB" id="5427664at2759"/>
<dbReference type="Proteomes" id="UP000014074">
    <property type="component" value="Unassembled WGS sequence"/>
</dbReference>
<sequence length="357" mass="39819">MPRCEEVGESMPDIAGIGILVGFIAQAFLSLVLSAWVFFLSKHGDLELKHQEGSLEHMIESKRLEFVSDVLMVGNDIQMLTGIAYMVTAFTFVKTIDLYHLHLMYDTVSFVGVSSAAALVCWSFCAAKIKSISSKYPPRHPTKVPRISRWSPKHRVTYVFAILFLALTILLEVRLNEWSDSENSEEPKPGRCYYTNGTSTPSAGHPWTDKTYVGITAGWLLLVMASAIFGRSERRKIILILAFLQFPVHLYMTIALRTANQEHLSGEEGENGWDFGQTTAILLLGVTINELVSKSLGFHKETKALRREARGYSSLPDALAAEEEGKGSVRQGDSREVNLNQQQGQHQRQQTPATNGR</sequence>
<name>R8BEA7_PHAM7</name>
<feature type="transmembrane region" description="Helical" evidence="2">
    <location>
        <begin position="211"/>
        <end position="230"/>
    </location>
</feature>
<organism evidence="3 4">
    <name type="scientific">Phaeoacremonium minimum (strain UCR-PA7)</name>
    <name type="common">Esca disease fungus</name>
    <name type="synonym">Togninia minima</name>
    <dbReference type="NCBI Taxonomy" id="1286976"/>
    <lineage>
        <taxon>Eukaryota</taxon>
        <taxon>Fungi</taxon>
        <taxon>Dikarya</taxon>
        <taxon>Ascomycota</taxon>
        <taxon>Pezizomycotina</taxon>
        <taxon>Sordariomycetes</taxon>
        <taxon>Sordariomycetidae</taxon>
        <taxon>Togniniales</taxon>
        <taxon>Togniniaceae</taxon>
        <taxon>Phaeoacremonium</taxon>
    </lineage>
</organism>
<dbReference type="RefSeq" id="XP_007917782.1">
    <property type="nucleotide sequence ID" value="XM_007919591.1"/>
</dbReference>
<feature type="transmembrane region" description="Helical" evidence="2">
    <location>
        <begin position="237"/>
        <end position="255"/>
    </location>
</feature>
<dbReference type="HOGENOM" id="CLU_042942_0_0_1"/>
<proteinExistence type="predicted"/>
<evidence type="ECO:0000313" key="4">
    <source>
        <dbReference type="Proteomes" id="UP000014074"/>
    </source>
</evidence>
<feature type="transmembrane region" description="Helical" evidence="2">
    <location>
        <begin position="275"/>
        <end position="292"/>
    </location>
</feature>
<accession>R8BEA7</accession>
<keyword evidence="2" id="KW-1133">Transmembrane helix</keyword>
<evidence type="ECO:0000313" key="3">
    <source>
        <dbReference type="EMBL" id="EON97641.1"/>
    </source>
</evidence>
<feature type="compositionally biased region" description="Low complexity" evidence="1">
    <location>
        <begin position="341"/>
        <end position="350"/>
    </location>
</feature>
<feature type="transmembrane region" description="Helical" evidence="2">
    <location>
        <begin position="66"/>
        <end position="87"/>
    </location>
</feature>
<feature type="region of interest" description="Disordered" evidence="1">
    <location>
        <begin position="316"/>
        <end position="357"/>
    </location>
</feature>
<gene>
    <name evidence="3" type="ORF">UCRPA7_7056</name>
</gene>
<keyword evidence="2" id="KW-0472">Membrane</keyword>
<dbReference type="PANTHER" id="PTHR37577:SF1">
    <property type="entry name" value="INTEGRAL MEMBRANE PROTEIN"/>
    <property type="match status" value="1"/>
</dbReference>
<dbReference type="eggNOG" id="ENOG502SJ1C">
    <property type="taxonomic scope" value="Eukaryota"/>
</dbReference>
<feature type="transmembrane region" description="Helical" evidence="2">
    <location>
        <begin position="156"/>
        <end position="175"/>
    </location>
</feature>
<dbReference type="InterPro" id="IPR053018">
    <property type="entry name" value="Elsinochrome_Biosynth-Asso"/>
</dbReference>
<evidence type="ECO:0000256" key="2">
    <source>
        <dbReference type="SAM" id="Phobius"/>
    </source>
</evidence>
<keyword evidence="2" id="KW-0812">Transmembrane</keyword>
<protein>
    <submittedName>
        <fullName evidence="3">Uncharacterized protein</fullName>
    </submittedName>
</protein>
<evidence type="ECO:0000256" key="1">
    <source>
        <dbReference type="SAM" id="MobiDB-lite"/>
    </source>
</evidence>